<organism evidence="2">
    <name type="scientific">Nicotiana tabacum</name>
    <name type="common">Common tobacco</name>
    <dbReference type="NCBI Taxonomy" id="4097"/>
    <lineage>
        <taxon>Eukaryota</taxon>
        <taxon>Viridiplantae</taxon>
        <taxon>Streptophyta</taxon>
        <taxon>Embryophyta</taxon>
        <taxon>Tracheophyta</taxon>
        <taxon>Spermatophyta</taxon>
        <taxon>Magnoliopsida</taxon>
        <taxon>eudicotyledons</taxon>
        <taxon>Gunneridae</taxon>
        <taxon>Pentapetalae</taxon>
        <taxon>asterids</taxon>
        <taxon>lamiids</taxon>
        <taxon>Solanales</taxon>
        <taxon>Solanaceae</taxon>
        <taxon>Nicotianoideae</taxon>
        <taxon>Nicotianeae</taxon>
        <taxon>Nicotiana</taxon>
    </lineage>
</organism>
<dbReference type="OrthoDB" id="1261138at2759"/>
<dbReference type="InterPro" id="IPR045265">
    <property type="entry name" value="AIR12_DOMON"/>
</dbReference>
<reference evidence="2" key="1">
    <citation type="submission" date="2025-08" db="UniProtKB">
        <authorList>
            <consortium name="RefSeq"/>
        </authorList>
    </citation>
    <scope>IDENTIFICATION</scope>
</reference>
<name>A0A1S4A0G5_TOBAC</name>
<dbReference type="OMA" id="QQNTVWR"/>
<evidence type="ECO:0000313" key="2">
    <source>
        <dbReference type="RefSeq" id="XP_016470172.1"/>
    </source>
</evidence>
<sequence>MVGAQCLVAFKNSSGQIQAYTAPIANYVTQLRQGSLSFNVPRIEAEFSNNEYIIFASLELPSGRTSFNQVWQNGQVSGQALQAHSQSGDNLRSFGSVDFATGQLGNDGGSRV</sequence>
<protein>
    <submittedName>
        <fullName evidence="2">Cytochrome b561 and DOMON domain-containing protein At4g17280-like</fullName>
    </submittedName>
</protein>
<dbReference type="PANTHER" id="PTHR23130:SF172">
    <property type="entry name" value="CYTOCHROME B561 AND DOMON DOMAIN-CONTAINING PROTEIN"/>
    <property type="match status" value="1"/>
</dbReference>
<dbReference type="Pfam" id="PF04526">
    <property type="entry name" value="DUF568"/>
    <property type="match status" value="1"/>
</dbReference>
<dbReference type="PaxDb" id="4097-A0A1S4A0G5"/>
<dbReference type="KEGG" id="nta:107792470"/>
<dbReference type="RefSeq" id="XP_016470172.1">
    <property type="nucleotide sequence ID" value="XM_016614686.1"/>
</dbReference>
<proteinExistence type="predicted"/>
<gene>
    <name evidence="2" type="primary">LOC107792470</name>
</gene>
<feature type="domain" description="AIR12 DOMON" evidence="1">
    <location>
        <begin position="1"/>
        <end position="99"/>
    </location>
</feature>
<dbReference type="STRING" id="4097.A0A1S4A0G5"/>
<dbReference type="AlphaFoldDB" id="A0A1S4A0G5"/>
<accession>A0A1S4A0G5</accession>
<dbReference type="PANTHER" id="PTHR23130">
    <property type="entry name" value="CYTOCHROME B561 AND DOMON DOMAIN-CONTAINING PROTEIN"/>
    <property type="match status" value="1"/>
</dbReference>
<evidence type="ECO:0000259" key="1">
    <source>
        <dbReference type="Pfam" id="PF04526"/>
    </source>
</evidence>